<dbReference type="Gene3D" id="1.10.510.10">
    <property type="entry name" value="Transferase(Phosphotransferase) domain 1"/>
    <property type="match status" value="1"/>
</dbReference>
<comment type="similarity">
    <text evidence="8">Belongs to the protein kinase superfamily. Ser/Thr protein kinase family. MAP kinase subfamily.</text>
</comment>
<evidence type="ECO:0000256" key="9">
    <source>
        <dbReference type="SAM" id="MobiDB-lite"/>
    </source>
</evidence>
<name>A0A1Z5KEI1_FISSO</name>
<dbReference type="InParanoid" id="A0A1Z5KEI1"/>
<comment type="catalytic activity">
    <reaction evidence="8">
        <text>L-threonyl-[protein] + ATP = O-phospho-L-threonyl-[protein] + ADP + H(+)</text>
        <dbReference type="Rhea" id="RHEA:46608"/>
        <dbReference type="Rhea" id="RHEA-COMP:11060"/>
        <dbReference type="Rhea" id="RHEA-COMP:11605"/>
        <dbReference type="ChEBI" id="CHEBI:15378"/>
        <dbReference type="ChEBI" id="CHEBI:30013"/>
        <dbReference type="ChEBI" id="CHEBI:30616"/>
        <dbReference type="ChEBI" id="CHEBI:61977"/>
        <dbReference type="ChEBI" id="CHEBI:456216"/>
        <dbReference type="EC" id="2.7.11.24"/>
    </reaction>
</comment>
<evidence type="ECO:0000259" key="10">
    <source>
        <dbReference type="PROSITE" id="PS50011"/>
    </source>
</evidence>
<dbReference type="CDD" id="cd07834">
    <property type="entry name" value="STKc_MAPK"/>
    <property type="match status" value="1"/>
</dbReference>
<feature type="domain" description="Protein kinase" evidence="10">
    <location>
        <begin position="90"/>
        <end position="434"/>
    </location>
</feature>
<comment type="caution">
    <text evidence="11">The sequence shown here is derived from an EMBL/GenBank/DDBJ whole genome shotgun (WGS) entry which is preliminary data.</text>
</comment>
<keyword evidence="8" id="KW-0460">Magnesium</keyword>
<evidence type="ECO:0000313" key="11">
    <source>
        <dbReference type="EMBL" id="GAX24637.1"/>
    </source>
</evidence>
<dbReference type="SUPFAM" id="SSF56112">
    <property type="entry name" value="Protein kinase-like (PK-like)"/>
    <property type="match status" value="1"/>
</dbReference>
<organism evidence="11 12">
    <name type="scientific">Fistulifera solaris</name>
    <name type="common">Oleaginous diatom</name>
    <dbReference type="NCBI Taxonomy" id="1519565"/>
    <lineage>
        <taxon>Eukaryota</taxon>
        <taxon>Sar</taxon>
        <taxon>Stramenopiles</taxon>
        <taxon>Ochrophyta</taxon>
        <taxon>Bacillariophyta</taxon>
        <taxon>Bacillariophyceae</taxon>
        <taxon>Bacillariophycidae</taxon>
        <taxon>Naviculales</taxon>
        <taxon>Naviculaceae</taxon>
        <taxon>Fistulifera</taxon>
    </lineage>
</organism>
<dbReference type="EC" id="2.7.11.24" evidence="8"/>
<evidence type="ECO:0000256" key="5">
    <source>
        <dbReference type="ARBA" id="ARBA00022840"/>
    </source>
</evidence>
<dbReference type="InterPro" id="IPR008271">
    <property type="entry name" value="Ser/Thr_kinase_AS"/>
</dbReference>
<dbReference type="OrthoDB" id="192887at2759"/>
<evidence type="ECO:0000256" key="6">
    <source>
        <dbReference type="PROSITE-ProRule" id="PRU10141"/>
    </source>
</evidence>
<dbReference type="PROSITE" id="PS00108">
    <property type="entry name" value="PROTEIN_KINASE_ST"/>
    <property type="match status" value="1"/>
</dbReference>
<keyword evidence="1 7" id="KW-0723">Serine/threonine-protein kinase</keyword>
<accession>A0A1Z5KEI1</accession>
<keyword evidence="4 8" id="KW-0418">Kinase</keyword>
<proteinExistence type="inferred from homology"/>
<dbReference type="Pfam" id="PF00069">
    <property type="entry name" value="Pkinase"/>
    <property type="match status" value="1"/>
</dbReference>
<comment type="cofactor">
    <cofactor evidence="8">
        <name>Mg(2+)</name>
        <dbReference type="ChEBI" id="CHEBI:18420"/>
    </cofactor>
</comment>
<keyword evidence="3 6" id="KW-0547">Nucleotide-binding</keyword>
<dbReference type="FunFam" id="1.10.510.10:FF:000624">
    <property type="entry name" value="Mitogen-activated protein kinase"/>
    <property type="match status" value="1"/>
</dbReference>
<feature type="region of interest" description="Disordered" evidence="9">
    <location>
        <begin position="1"/>
        <end position="29"/>
    </location>
</feature>
<dbReference type="SMART" id="SM00220">
    <property type="entry name" value="S_TKc"/>
    <property type="match status" value="1"/>
</dbReference>
<sequence>MSSPVGRRYDPEVPRAPPSTPASQSNLVTFDGSATPLPIRAEVINSSKLLQQQMFPECAETPAPTRTSETTTLTAAMPEDFSEWAVGDRYQMMRLLGRGSYGEVAQALDLSTGKPDAFVAIKRIRSPFDQEIDAIRLYRELHILRHMRGHQCIIQLLDVVQPPTDDIDDFHDVYLVFEYVDTDLWKLIMSPQYLTTEHIQAFLYQMLVALKYIHSFSVIHRDLKPANILLNEDCSLKICDFGLARMVSSEHKPSAATDRTSNEPETSTLPPLFSKLPLTRQLTKHVVTRWYRAPELILVQPYTSAVDVWSVGCILAELLSMQDGNVPSYENREPLFPGGACYPLSGDGAALKTDERIDQLSTIFDVIGSPSEEDLRSIGNASEYVTSLGKKEGKPFEKIFPASSPKAIDLLRKMLQFNPTRRITAHDALEHEFFQGIRQAHLEMEATSEIRGPDFMESNNVDLALLKRAIFEEARYYASPKERPLNS</sequence>
<gene>
    <name evidence="11" type="ORF">FisN_21Lh261</name>
</gene>
<dbReference type="Gene3D" id="3.30.200.20">
    <property type="entry name" value="Phosphorylase Kinase, domain 1"/>
    <property type="match status" value="1"/>
</dbReference>
<dbReference type="InterPro" id="IPR000719">
    <property type="entry name" value="Prot_kinase_dom"/>
</dbReference>
<dbReference type="GO" id="GO:0005524">
    <property type="term" value="F:ATP binding"/>
    <property type="evidence" value="ECO:0007669"/>
    <property type="project" value="UniProtKB-UniRule"/>
</dbReference>
<protein>
    <recommendedName>
        <fullName evidence="8">Mitogen-activated protein kinase</fullName>
        <ecNumber evidence="8">2.7.11.24</ecNumber>
    </recommendedName>
</protein>
<evidence type="ECO:0000256" key="1">
    <source>
        <dbReference type="ARBA" id="ARBA00022527"/>
    </source>
</evidence>
<dbReference type="AlphaFoldDB" id="A0A1Z5KEI1"/>
<dbReference type="FunCoup" id="A0A1Z5KEI1">
    <property type="interactions" value="70"/>
</dbReference>
<evidence type="ECO:0000256" key="8">
    <source>
        <dbReference type="RuleBase" id="RU361165"/>
    </source>
</evidence>
<dbReference type="InterPro" id="IPR017441">
    <property type="entry name" value="Protein_kinase_ATP_BS"/>
</dbReference>
<dbReference type="InterPro" id="IPR050117">
    <property type="entry name" value="MAPK"/>
</dbReference>
<dbReference type="PROSITE" id="PS50011">
    <property type="entry name" value="PROTEIN_KINASE_DOM"/>
    <property type="match status" value="1"/>
</dbReference>
<feature type="binding site" evidence="6">
    <location>
        <position position="122"/>
    </location>
    <ligand>
        <name>ATP</name>
        <dbReference type="ChEBI" id="CHEBI:30616"/>
    </ligand>
</feature>
<keyword evidence="5 6" id="KW-0067">ATP-binding</keyword>
<dbReference type="PROSITE" id="PS01351">
    <property type="entry name" value="MAPK"/>
    <property type="match status" value="1"/>
</dbReference>
<keyword evidence="12" id="KW-1185">Reference proteome</keyword>
<dbReference type="PANTHER" id="PTHR24055">
    <property type="entry name" value="MITOGEN-ACTIVATED PROTEIN KINASE"/>
    <property type="match status" value="1"/>
</dbReference>
<reference evidence="11 12" key="1">
    <citation type="journal article" date="2015" name="Plant Cell">
        <title>Oil accumulation by the oleaginous diatom Fistulifera solaris as revealed by the genome and transcriptome.</title>
        <authorList>
            <person name="Tanaka T."/>
            <person name="Maeda Y."/>
            <person name="Veluchamy A."/>
            <person name="Tanaka M."/>
            <person name="Abida H."/>
            <person name="Marechal E."/>
            <person name="Bowler C."/>
            <person name="Muto M."/>
            <person name="Sunaga Y."/>
            <person name="Tanaka M."/>
            <person name="Yoshino T."/>
            <person name="Taniguchi T."/>
            <person name="Fukuda Y."/>
            <person name="Nemoto M."/>
            <person name="Matsumoto M."/>
            <person name="Wong P.S."/>
            <person name="Aburatani S."/>
            <person name="Fujibuchi W."/>
        </authorList>
    </citation>
    <scope>NUCLEOTIDE SEQUENCE [LARGE SCALE GENOMIC DNA]</scope>
    <source>
        <strain evidence="11 12">JPCC DA0580</strain>
    </source>
</reference>
<dbReference type="InterPro" id="IPR003527">
    <property type="entry name" value="MAP_kinase_CS"/>
</dbReference>
<evidence type="ECO:0000256" key="7">
    <source>
        <dbReference type="RuleBase" id="RU000304"/>
    </source>
</evidence>
<comment type="activity regulation">
    <text evidence="8">Activated by threonine and tyrosine phosphorylation.</text>
</comment>
<evidence type="ECO:0000313" key="12">
    <source>
        <dbReference type="Proteomes" id="UP000198406"/>
    </source>
</evidence>
<dbReference type="Proteomes" id="UP000198406">
    <property type="component" value="Unassembled WGS sequence"/>
</dbReference>
<evidence type="ECO:0000256" key="3">
    <source>
        <dbReference type="ARBA" id="ARBA00022741"/>
    </source>
</evidence>
<evidence type="ECO:0000256" key="4">
    <source>
        <dbReference type="ARBA" id="ARBA00022777"/>
    </source>
</evidence>
<dbReference type="InterPro" id="IPR011009">
    <property type="entry name" value="Kinase-like_dom_sf"/>
</dbReference>
<dbReference type="EMBL" id="BDSP01000212">
    <property type="protein sequence ID" value="GAX24637.1"/>
    <property type="molecule type" value="Genomic_DNA"/>
</dbReference>
<keyword evidence="2 8" id="KW-0808">Transferase</keyword>
<dbReference type="GO" id="GO:0004707">
    <property type="term" value="F:MAP kinase activity"/>
    <property type="evidence" value="ECO:0007669"/>
    <property type="project" value="UniProtKB-EC"/>
</dbReference>
<evidence type="ECO:0000256" key="2">
    <source>
        <dbReference type="ARBA" id="ARBA00022679"/>
    </source>
</evidence>
<dbReference type="PROSITE" id="PS00107">
    <property type="entry name" value="PROTEIN_KINASE_ATP"/>
    <property type="match status" value="1"/>
</dbReference>